<gene>
    <name evidence="4" type="ORF">NW755_004643</name>
</gene>
<feature type="compositionally biased region" description="Low complexity" evidence="2">
    <location>
        <begin position="715"/>
        <end position="737"/>
    </location>
</feature>
<dbReference type="GO" id="GO:0032065">
    <property type="term" value="P:maintenance of protein location in cell cortex"/>
    <property type="evidence" value="ECO:0007669"/>
    <property type="project" value="InterPro"/>
</dbReference>
<feature type="region of interest" description="Disordered" evidence="2">
    <location>
        <begin position="365"/>
        <end position="547"/>
    </location>
</feature>
<evidence type="ECO:0000313" key="5">
    <source>
        <dbReference type="Proteomes" id="UP001152087"/>
    </source>
</evidence>
<evidence type="ECO:0000259" key="3">
    <source>
        <dbReference type="Pfam" id="PF12814"/>
    </source>
</evidence>
<feature type="region of interest" description="Disordered" evidence="2">
    <location>
        <begin position="582"/>
        <end position="669"/>
    </location>
</feature>
<dbReference type="EMBL" id="JAOQAV010000009">
    <property type="protein sequence ID" value="KAJ4191458.1"/>
    <property type="molecule type" value="Genomic_DNA"/>
</dbReference>
<feature type="region of interest" description="Disordered" evidence="2">
    <location>
        <begin position="236"/>
        <end position="258"/>
    </location>
</feature>
<feature type="region of interest" description="Disordered" evidence="2">
    <location>
        <begin position="700"/>
        <end position="743"/>
    </location>
</feature>
<evidence type="ECO:0000313" key="4">
    <source>
        <dbReference type="EMBL" id="KAJ4191458.1"/>
    </source>
</evidence>
<dbReference type="GO" id="GO:0005938">
    <property type="term" value="C:cell cortex"/>
    <property type="evidence" value="ECO:0007669"/>
    <property type="project" value="InterPro"/>
</dbReference>
<dbReference type="GO" id="GO:0000226">
    <property type="term" value="P:microtubule cytoskeleton organization"/>
    <property type="evidence" value="ECO:0007669"/>
    <property type="project" value="TreeGrafter"/>
</dbReference>
<feature type="region of interest" description="Disordered" evidence="2">
    <location>
        <begin position="1191"/>
        <end position="1318"/>
    </location>
</feature>
<dbReference type="GO" id="GO:0015631">
    <property type="term" value="F:tubulin binding"/>
    <property type="evidence" value="ECO:0007669"/>
    <property type="project" value="TreeGrafter"/>
</dbReference>
<keyword evidence="1" id="KW-0175">Coiled coil</keyword>
<feature type="compositionally biased region" description="Basic and acidic residues" evidence="2">
    <location>
        <begin position="414"/>
        <end position="432"/>
    </location>
</feature>
<dbReference type="InterPro" id="IPR053005">
    <property type="entry name" value="Nuclear_Pos-Cytoskel_Interact"/>
</dbReference>
<feature type="compositionally biased region" description="Low complexity" evidence="2">
    <location>
        <begin position="1159"/>
        <end position="1169"/>
    </location>
</feature>
<proteinExistence type="predicted"/>
<feature type="compositionally biased region" description="Polar residues" evidence="2">
    <location>
        <begin position="1253"/>
        <end position="1277"/>
    </location>
</feature>
<feature type="compositionally biased region" description="Basic residues" evidence="2">
    <location>
        <begin position="1355"/>
        <end position="1374"/>
    </location>
</feature>
<reference evidence="4" key="1">
    <citation type="submission" date="2022-09" db="EMBL/GenBank/DDBJ databases">
        <title>Fusarium specimens isolated from Avocado Roots.</title>
        <authorList>
            <person name="Stajich J."/>
            <person name="Roper C."/>
            <person name="Heimlech-Rivalta G."/>
        </authorList>
    </citation>
    <scope>NUCLEOTIDE SEQUENCE</scope>
    <source>
        <strain evidence="4">A02</strain>
    </source>
</reference>
<dbReference type="Pfam" id="PF12814">
    <property type="entry name" value="Mcp5_PH"/>
    <property type="match status" value="1"/>
</dbReference>
<feature type="compositionally biased region" description="Pro residues" evidence="2">
    <location>
        <begin position="392"/>
        <end position="410"/>
    </location>
</feature>
<feature type="compositionally biased region" description="Basic and acidic residues" evidence="2">
    <location>
        <begin position="246"/>
        <end position="258"/>
    </location>
</feature>
<evidence type="ECO:0000256" key="1">
    <source>
        <dbReference type="SAM" id="Coils"/>
    </source>
</evidence>
<dbReference type="OrthoDB" id="2149224at2759"/>
<feature type="region of interest" description="Disordered" evidence="2">
    <location>
        <begin position="1344"/>
        <end position="1409"/>
    </location>
</feature>
<feature type="region of interest" description="Disordered" evidence="2">
    <location>
        <begin position="802"/>
        <end position="915"/>
    </location>
</feature>
<dbReference type="PANTHER" id="PTHR28190:SF2">
    <property type="entry name" value="MIGRATION PROTEIN, PUTATIVE (AFU_ORTHOLOGUE AFUA_2G07730)-RELATED"/>
    <property type="match status" value="1"/>
</dbReference>
<dbReference type="GO" id="GO:0005739">
    <property type="term" value="C:mitochondrion"/>
    <property type="evidence" value="ECO:0007669"/>
    <property type="project" value="TreeGrafter"/>
</dbReference>
<evidence type="ECO:0000256" key="2">
    <source>
        <dbReference type="SAM" id="MobiDB-lite"/>
    </source>
</evidence>
<feature type="compositionally biased region" description="Acidic residues" evidence="2">
    <location>
        <begin position="1"/>
        <end position="10"/>
    </location>
</feature>
<keyword evidence="5" id="KW-1185">Reference proteome</keyword>
<dbReference type="GO" id="GO:0005543">
    <property type="term" value="F:phospholipid binding"/>
    <property type="evidence" value="ECO:0007669"/>
    <property type="project" value="InterPro"/>
</dbReference>
<feature type="compositionally biased region" description="Pro residues" evidence="2">
    <location>
        <begin position="466"/>
        <end position="488"/>
    </location>
</feature>
<dbReference type="Proteomes" id="UP001152087">
    <property type="component" value="Unassembled WGS sequence"/>
</dbReference>
<feature type="domain" description="Pleckstrin homology" evidence="3">
    <location>
        <begin position="971"/>
        <end position="1102"/>
    </location>
</feature>
<feature type="coiled-coil region" evidence="1">
    <location>
        <begin position="106"/>
        <end position="133"/>
    </location>
</feature>
<comment type="caution">
    <text evidence="4">The sequence shown here is derived from an EMBL/GenBank/DDBJ whole genome shotgun (WGS) entry which is preliminary data.</text>
</comment>
<dbReference type="InterPro" id="IPR024774">
    <property type="entry name" value="PH_dom-Mcp5-type"/>
</dbReference>
<feature type="region of interest" description="Disordered" evidence="2">
    <location>
        <begin position="1112"/>
        <end position="1175"/>
    </location>
</feature>
<feature type="compositionally biased region" description="Acidic residues" evidence="2">
    <location>
        <begin position="365"/>
        <end position="374"/>
    </location>
</feature>
<feature type="compositionally biased region" description="Pro residues" evidence="2">
    <location>
        <begin position="511"/>
        <end position="524"/>
    </location>
</feature>
<protein>
    <recommendedName>
        <fullName evidence="3">Pleckstrin homology domain-containing protein</fullName>
    </recommendedName>
</protein>
<organism evidence="4 5">
    <name type="scientific">Fusarium falciforme</name>
    <dbReference type="NCBI Taxonomy" id="195108"/>
    <lineage>
        <taxon>Eukaryota</taxon>
        <taxon>Fungi</taxon>
        <taxon>Dikarya</taxon>
        <taxon>Ascomycota</taxon>
        <taxon>Pezizomycotina</taxon>
        <taxon>Sordariomycetes</taxon>
        <taxon>Hypocreomycetidae</taxon>
        <taxon>Hypocreales</taxon>
        <taxon>Nectriaceae</taxon>
        <taxon>Fusarium</taxon>
        <taxon>Fusarium solani species complex</taxon>
    </lineage>
</organism>
<feature type="compositionally biased region" description="Basic and acidic residues" evidence="2">
    <location>
        <begin position="1197"/>
        <end position="1206"/>
    </location>
</feature>
<feature type="coiled-coil region" evidence="1">
    <location>
        <begin position="159"/>
        <end position="225"/>
    </location>
</feature>
<accession>A0A9W8V1T9</accession>
<feature type="region of interest" description="Disordered" evidence="2">
    <location>
        <begin position="1"/>
        <end position="80"/>
    </location>
</feature>
<name>A0A9W8V1T9_9HYPO</name>
<sequence>MGVWETDDEYLSGPAATSLPTPHDTPYRTPSRTSRKSRRSVTPPGKGVSPPPLPSDMASKRSSRDVTTDESISILDPRRFTPTLHANLVSEILALRRDQEEKFKQIEILETSLHAAKEERETLRQDLTETGKESRSLKRQLSLLEGGTSSALGELARERDDAVESVSDTRKRLEAAQKKIRSQEEDSQRVHELWAQEKDGWEDERRKFERRIHVAESRLKTILDEVAAYQQAQMNNAANNGTGPGHESEVEESGRENDAASVRTMSMTNSVRFSIMSGPGMAKLNGNSLADELNFDDDEDEMSDLDGRESAMSNHATSFHVRNFSRDSVLHRLHGRNQSLESIKRPGSVARGRLFKNQAVLEALEGEDGEDEEEQHPPAPKVSYTDTGIQYSPPPSPKLPPAKPATPEPPVRAKSPEVECSPRADGEIEANQRRKRVHINRPLSIEPPTPRRLMVSAAAQTMEEPLTPPKTPKSPTRPPPPPPPPVVEPPVEKKPVMITSSTQTDALPVREPSPVPPPSPPPLAIPSISVHPPTSRPNTPREPRLPQYFKDFGCQVNLSSPVSTTEAGVQTEGIQTDKRLALLPAHLQPSAISSRPSSPNPSPVNESAKNFTPVPGNVPPRNPRRLTTKRSLSDLPSSPISVADDDTLHDAYPGNNDDGPLSSQRAPVRRPHRFSSLFAGFDGGSSDEADEFGDVEMSDSEYRTALSAPRPKSISSRPGKRSSTGTTGTNGTIPTSPEQITMRQGPRVAAELHQAYRNADKDGMGRMSSSKSGRAYEKGPASMSSNRASVMRKAAMIQNGIASHQGRSRSPSLPESNNPPFPIPTRASSRKLPFSASAPSDGQRSPTRGDTFQRRGSGRVYRASSIRKVRSAAALPRNQRHRRQGSRSPPPLSPSTEAPESPSLPPLPRNDITTPRTRVRHSGQFRHQHKLSTNTDNTFNTFNTFNTSNTANTGSTDPPPFMSSSAQSTGVVDAIAQAMVGEWMFKYVRRRKSFGVPESNGKDDTGNDRHKRWVWLAPYERAILWSSKQPSSGSALMGKTGRKLTIQSVLDVKDDNAAPKGMAPVFNRSILILTPQRALKFTAVSADRHYIWLTALSFLAHSSQAVPEIISAPPPIQQTPLPEFEAPRSKMKRGGIRDSIRLAKGRTAAPRPGPPSIPSIPSIPSAPSSQMGDVTSFPIAESVGGFSSSVGGFSSNHSRDDSRDAAEPPFIPRFHERNQAMVHGRKRSNTGGHVPPPLSFRGFSGPIGGVGQHQATNSTAGNSTGTAGSSDIYQASSTGTGTGTGTGTWGMSQAGSGTGTWGMSQAGSGRTSEASSRPSNFFDAIGTVRMEAFISPLAFSQFSDYPDENDEFRHSLRRRSKEQRRRQSRSRHRDSYHSRGNRAGFDDYYHGSRTAGEEDYFRDDPFKGF</sequence>
<feature type="compositionally biased region" description="Polar residues" evidence="2">
    <location>
        <begin position="1291"/>
        <end position="1318"/>
    </location>
</feature>
<feature type="compositionally biased region" description="Polar residues" evidence="2">
    <location>
        <begin position="837"/>
        <end position="850"/>
    </location>
</feature>
<feature type="region of interest" description="Disordered" evidence="2">
    <location>
        <begin position="757"/>
        <end position="787"/>
    </location>
</feature>
<feature type="compositionally biased region" description="Basic and acidic residues" evidence="2">
    <location>
        <begin position="58"/>
        <end position="67"/>
    </location>
</feature>
<dbReference type="PANTHER" id="PTHR28190">
    <property type="entry name" value="NUCLEAR MIGRATION PROTEIN NUM1"/>
    <property type="match status" value="1"/>
</dbReference>